<dbReference type="AlphaFoldDB" id="A0AAW2J7M5"/>
<evidence type="ECO:0000313" key="1">
    <source>
        <dbReference type="EMBL" id="KAL0290292.1"/>
    </source>
</evidence>
<comment type="caution">
    <text evidence="1">The sequence shown here is derived from an EMBL/GenBank/DDBJ whole genome shotgun (WGS) entry which is preliminary data.</text>
</comment>
<reference evidence="1" key="2">
    <citation type="journal article" date="2024" name="Plant">
        <title>Genomic evolution and insights into agronomic trait innovations of Sesamum species.</title>
        <authorList>
            <person name="Miao H."/>
            <person name="Wang L."/>
            <person name="Qu L."/>
            <person name="Liu H."/>
            <person name="Sun Y."/>
            <person name="Le M."/>
            <person name="Wang Q."/>
            <person name="Wei S."/>
            <person name="Zheng Y."/>
            <person name="Lin W."/>
            <person name="Duan Y."/>
            <person name="Cao H."/>
            <person name="Xiong S."/>
            <person name="Wang X."/>
            <person name="Wei L."/>
            <person name="Li C."/>
            <person name="Ma Q."/>
            <person name="Ju M."/>
            <person name="Zhao R."/>
            <person name="Li G."/>
            <person name="Mu C."/>
            <person name="Tian Q."/>
            <person name="Mei H."/>
            <person name="Zhang T."/>
            <person name="Gao T."/>
            <person name="Zhang H."/>
        </authorList>
    </citation>
    <scope>NUCLEOTIDE SEQUENCE</scope>
    <source>
        <strain evidence="1">G01</strain>
    </source>
</reference>
<protein>
    <submittedName>
        <fullName evidence="1">Uncharacterized protein</fullName>
    </submittedName>
</protein>
<proteinExistence type="predicted"/>
<reference evidence="1" key="1">
    <citation type="submission" date="2020-06" db="EMBL/GenBank/DDBJ databases">
        <authorList>
            <person name="Li T."/>
            <person name="Hu X."/>
            <person name="Zhang T."/>
            <person name="Song X."/>
            <person name="Zhang H."/>
            <person name="Dai N."/>
            <person name="Sheng W."/>
            <person name="Hou X."/>
            <person name="Wei L."/>
        </authorList>
    </citation>
    <scope>NUCLEOTIDE SEQUENCE</scope>
    <source>
        <strain evidence="1">G01</strain>
        <tissue evidence="1">Leaf</tissue>
    </source>
</reference>
<name>A0AAW2J7M5_9LAMI</name>
<sequence>MHSQTDGRSGYQSAVCASRRAAHSGRTGLADARARLGTVAQHSAAWRGTRQQGAGARQLCAGARRQCTELADEGSYTRAVTDGF</sequence>
<gene>
    <name evidence="1" type="ORF">Sangu_2579300</name>
</gene>
<accession>A0AAW2J7M5</accession>
<organism evidence="1">
    <name type="scientific">Sesamum angustifolium</name>
    <dbReference type="NCBI Taxonomy" id="2727405"/>
    <lineage>
        <taxon>Eukaryota</taxon>
        <taxon>Viridiplantae</taxon>
        <taxon>Streptophyta</taxon>
        <taxon>Embryophyta</taxon>
        <taxon>Tracheophyta</taxon>
        <taxon>Spermatophyta</taxon>
        <taxon>Magnoliopsida</taxon>
        <taxon>eudicotyledons</taxon>
        <taxon>Gunneridae</taxon>
        <taxon>Pentapetalae</taxon>
        <taxon>asterids</taxon>
        <taxon>lamiids</taxon>
        <taxon>Lamiales</taxon>
        <taxon>Pedaliaceae</taxon>
        <taxon>Sesamum</taxon>
    </lineage>
</organism>
<dbReference type="EMBL" id="JACGWK010001362">
    <property type="protein sequence ID" value="KAL0290292.1"/>
    <property type="molecule type" value="Genomic_DNA"/>
</dbReference>